<keyword evidence="3 7" id="KW-0812">Transmembrane</keyword>
<evidence type="ECO:0000256" key="7">
    <source>
        <dbReference type="SAM" id="Phobius"/>
    </source>
</evidence>
<feature type="transmembrane region" description="Helical" evidence="7">
    <location>
        <begin position="67"/>
        <end position="86"/>
    </location>
</feature>
<evidence type="ECO:0000313" key="8">
    <source>
        <dbReference type="EMBL" id="MDN4506596.1"/>
    </source>
</evidence>
<feature type="transmembrane region" description="Helical" evidence="7">
    <location>
        <begin position="106"/>
        <end position="126"/>
    </location>
</feature>
<evidence type="ECO:0000256" key="2">
    <source>
        <dbReference type="ARBA" id="ARBA00022475"/>
    </source>
</evidence>
<evidence type="ECO:0000256" key="3">
    <source>
        <dbReference type="ARBA" id="ARBA00022692"/>
    </source>
</evidence>
<reference evidence="8 9" key="1">
    <citation type="submission" date="2023-07" db="EMBL/GenBank/DDBJ databases">
        <title>Strategy for survival of the halotoleranting strain Dietzia MX2 from the Yakshinskoe mineral salts deposit.</title>
        <authorList>
            <person name="Kharitonova M.A."/>
            <person name="Kupriyanova-Ashina F.G."/>
            <person name="Shakirov T.R."/>
            <person name="Vafina M.S."/>
            <person name="Ilinskaya O.N."/>
        </authorList>
    </citation>
    <scope>NUCLEOTIDE SEQUENCE [LARGE SCALE GENOMIC DNA]</scope>
    <source>
        <strain evidence="8 9">MX2</strain>
    </source>
</reference>
<sequence>MGNGHAHDGRDATPGGAGAVGTTPGDHATSVAAEWWILESVGPAVLVLALTAYLLGVYRHRGRGPWAWWRTTVWIAGLTSVGVGWAGPLAEAARHDFTAHMATHLLVGMIGPLLLVLAAPVTLALRTLPTSGARTVSAVLRSRPARVVTHPVVAAVLNGGGVWLLYATELFELMHRSMALHLLVHVHVLLAGIAFTVAMIGPDPNPHRASLRVRATVLVVFIAAHSILAKWLYAHPPVGVDPADARAGAQLMYYGGDVVDLVILILLFAGWYPGSRFRTRLLPGNPARERRERRIPHARQRLG</sequence>
<gene>
    <name evidence="8" type="ORF">QYF62_11085</name>
</gene>
<comment type="subcellular location">
    <subcellularLocation>
        <location evidence="1">Cell membrane</location>
        <topology evidence="1">Multi-pass membrane protein</topology>
    </subcellularLocation>
</comment>
<evidence type="ECO:0000313" key="9">
    <source>
        <dbReference type="Proteomes" id="UP001172702"/>
    </source>
</evidence>
<name>A0ABT8H2B6_9ACTN</name>
<feature type="region of interest" description="Disordered" evidence="6">
    <location>
        <begin position="1"/>
        <end position="24"/>
    </location>
</feature>
<feature type="transmembrane region" description="Helical" evidence="7">
    <location>
        <begin position="253"/>
        <end position="272"/>
    </location>
</feature>
<protein>
    <submittedName>
        <fullName evidence="8">Cytochrome c oxidase assembly protein</fullName>
    </submittedName>
</protein>
<evidence type="ECO:0000256" key="4">
    <source>
        <dbReference type="ARBA" id="ARBA00022989"/>
    </source>
</evidence>
<feature type="transmembrane region" description="Helical" evidence="7">
    <location>
        <begin position="147"/>
        <end position="166"/>
    </location>
</feature>
<proteinExistence type="predicted"/>
<feature type="transmembrane region" description="Helical" evidence="7">
    <location>
        <begin position="178"/>
        <end position="201"/>
    </location>
</feature>
<evidence type="ECO:0000256" key="6">
    <source>
        <dbReference type="SAM" id="MobiDB-lite"/>
    </source>
</evidence>
<dbReference type="Pfam" id="PF09678">
    <property type="entry name" value="Caa3_CtaG"/>
    <property type="match status" value="1"/>
</dbReference>
<keyword evidence="2" id="KW-1003">Cell membrane</keyword>
<feature type="transmembrane region" description="Helical" evidence="7">
    <location>
        <begin position="35"/>
        <end position="55"/>
    </location>
</feature>
<feature type="compositionally biased region" description="Basic and acidic residues" evidence="6">
    <location>
        <begin position="1"/>
        <end position="11"/>
    </location>
</feature>
<accession>A0ABT8H2B6</accession>
<dbReference type="InterPro" id="IPR019108">
    <property type="entry name" value="Caa3_assmbl_CtaG-rel"/>
</dbReference>
<keyword evidence="4 7" id="KW-1133">Transmembrane helix</keyword>
<dbReference type="EMBL" id="JAUHTB010000012">
    <property type="protein sequence ID" value="MDN4506596.1"/>
    <property type="molecule type" value="Genomic_DNA"/>
</dbReference>
<keyword evidence="5 7" id="KW-0472">Membrane</keyword>
<comment type="caution">
    <text evidence="8">The sequence shown here is derived from an EMBL/GenBank/DDBJ whole genome shotgun (WGS) entry which is preliminary data.</text>
</comment>
<dbReference type="Proteomes" id="UP001172702">
    <property type="component" value="Unassembled WGS sequence"/>
</dbReference>
<feature type="transmembrane region" description="Helical" evidence="7">
    <location>
        <begin position="213"/>
        <end position="233"/>
    </location>
</feature>
<keyword evidence="9" id="KW-1185">Reference proteome</keyword>
<organism evidence="8 9">
    <name type="scientific">Dietzia maris</name>
    <dbReference type="NCBI Taxonomy" id="37915"/>
    <lineage>
        <taxon>Bacteria</taxon>
        <taxon>Bacillati</taxon>
        <taxon>Actinomycetota</taxon>
        <taxon>Actinomycetes</taxon>
        <taxon>Mycobacteriales</taxon>
        <taxon>Dietziaceae</taxon>
        <taxon>Dietzia</taxon>
    </lineage>
</organism>
<evidence type="ECO:0000256" key="1">
    <source>
        <dbReference type="ARBA" id="ARBA00004651"/>
    </source>
</evidence>
<dbReference type="RefSeq" id="WP_283467703.1">
    <property type="nucleotide sequence ID" value="NZ_JAUHTB010000012.1"/>
</dbReference>
<evidence type="ECO:0000256" key="5">
    <source>
        <dbReference type="ARBA" id="ARBA00023136"/>
    </source>
</evidence>